<comment type="similarity">
    <text evidence="4">In the N-terminal section; belongs to the glycosyltransferase 51 family.</text>
</comment>
<keyword evidence="19" id="KW-0812">Transmembrane</keyword>
<dbReference type="Proteomes" id="UP000032049">
    <property type="component" value="Unassembled WGS sequence"/>
</dbReference>
<dbReference type="InterPro" id="IPR001460">
    <property type="entry name" value="PCN-bd_Tpept"/>
</dbReference>
<evidence type="ECO:0000256" key="8">
    <source>
        <dbReference type="ARBA" id="ARBA00022676"/>
    </source>
</evidence>
<dbReference type="EMBL" id="JXRA01000083">
    <property type="protein sequence ID" value="KIO75775.1"/>
    <property type="molecule type" value="Genomic_DNA"/>
</dbReference>
<dbReference type="GO" id="GO:0006508">
    <property type="term" value="P:proteolysis"/>
    <property type="evidence" value="ECO:0007669"/>
    <property type="project" value="UniProtKB-KW"/>
</dbReference>
<keyword evidence="5" id="KW-1003">Cell membrane</keyword>
<reference evidence="22 23" key="1">
    <citation type="submission" date="2015-01" db="EMBL/GenBank/DDBJ databases">
        <title>Draft genome sequence of Pedobacter sp. NL19 isolated from sludge of an effluent treatment pond in an abandoned uranium mine.</title>
        <authorList>
            <person name="Santos T."/>
            <person name="Caetano T."/>
            <person name="Covas C."/>
            <person name="Cruz A."/>
            <person name="Mendo S."/>
        </authorList>
    </citation>
    <scope>NUCLEOTIDE SEQUENCE [LARGE SCALE GENOMIC DNA]</scope>
    <source>
        <strain evidence="22 23">NL19</strain>
    </source>
</reference>
<dbReference type="AlphaFoldDB" id="A0A0D0GI26"/>
<name>A0A0D0GI26_9SPHI</name>
<organism evidence="22 23">
    <name type="scientific">Pedobacter lusitanus</name>
    <dbReference type="NCBI Taxonomy" id="1503925"/>
    <lineage>
        <taxon>Bacteria</taxon>
        <taxon>Pseudomonadati</taxon>
        <taxon>Bacteroidota</taxon>
        <taxon>Sphingobacteriia</taxon>
        <taxon>Sphingobacteriales</taxon>
        <taxon>Sphingobacteriaceae</taxon>
        <taxon>Pedobacter</taxon>
    </lineage>
</organism>
<keyword evidence="6" id="KW-0121">Carboxypeptidase</keyword>
<dbReference type="GO" id="GO:0071555">
    <property type="term" value="P:cell wall organization"/>
    <property type="evidence" value="ECO:0007669"/>
    <property type="project" value="UniProtKB-KW"/>
</dbReference>
<keyword evidence="8" id="KW-0328">Glycosyltransferase</keyword>
<keyword evidence="9" id="KW-0808">Transferase</keyword>
<keyword evidence="13 19" id="KW-0472">Membrane</keyword>
<proteinExistence type="inferred from homology"/>
<comment type="catalytic activity">
    <reaction evidence="16">
        <text>Preferential cleavage: (Ac)2-L-Lys-D-Ala-|-D-Ala. Also transpeptidation of peptidyl-alanyl moieties that are N-acyl substituents of D-alanine.</text>
        <dbReference type="EC" id="3.4.16.4"/>
    </reaction>
</comment>
<evidence type="ECO:0000256" key="16">
    <source>
        <dbReference type="ARBA" id="ARBA00034000"/>
    </source>
</evidence>
<feature type="region of interest" description="Disordered" evidence="18">
    <location>
        <begin position="752"/>
        <end position="828"/>
    </location>
</feature>
<dbReference type="GO" id="GO:0009002">
    <property type="term" value="F:serine-type D-Ala-D-Ala carboxypeptidase activity"/>
    <property type="evidence" value="ECO:0007669"/>
    <property type="project" value="UniProtKB-EC"/>
</dbReference>
<evidence type="ECO:0000256" key="12">
    <source>
        <dbReference type="ARBA" id="ARBA00022984"/>
    </source>
</evidence>
<dbReference type="GO" id="GO:0005886">
    <property type="term" value="C:plasma membrane"/>
    <property type="evidence" value="ECO:0007669"/>
    <property type="project" value="UniProtKB-SubCell"/>
</dbReference>
<keyword evidence="23" id="KW-1185">Reference proteome</keyword>
<comment type="catalytic activity">
    <reaction evidence="17">
        <text>[GlcNAc-(1-&gt;4)-Mur2Ac(oyl-L-Ala-gamma-D-Glu-L-Lys-D-Ala-D-Ala)](n)-di-trans,octa-cis-undecaprenyl diphosphate + beta-D-GlcNAc-(1-&gt;4)-Mur2Ac(oyl-L-Ala-gamma-D-Glu-L-Lys-D-Ala-D-Ala)-di-trans,octa-cis-undecaprenyl diphosphate = [GlcNAc-(1-&gt;4)-Mur2Ac(oyl-L-Ala-gamma-D-Glu-L-Lys-D-Ala-D-Ala)](n+1)-di-trans,octa-cis-undecaprenyl diphosphate + di-trans,octa-cis-undecaprenyl diphosphate + H(+)</text>
        <dbReference type="Rhea" id="RHEA:23708"/>
        <dbReference type="Rhea" id="RHEA-COMP:9602"/>
        <dbReference type="Rhea" id="RHEA-COMP:9603"/>
        <dbReference type="ChEBI" id="CHEBI:15378"/>
        <dbReference type="ChEBI" id="CHEBI:58405"/>
        <dbReference type="ChEBI" id="CHEBI:60033"/>
        <dbReference type="ChEBI" id="CHEBI:78435"/>
        <dbReference type="EC" id="2.4.99.28"/>
    </reaction>
</comment>
<evidence type="ECO:0000259" key="20">
    <source>
        <dbReference type="Pfam" id="PF00905"/>
    </source>
</evidence>
<comment type="caution">
    <text evidence="22">The sequence shown here is derived from an EMBL/GenBank/DDBJ whole genome shotgun (WGS) entry which is preliminary data.</text>
</comment>
<feature type="compositionally biased region" description="Basic and acidic residues" evidence="18">
    <location>
        <begin position="790"/>
        <end position="828"/>
    </location>
</feature>
<sequence length="828" mass="94647">MFKEIHNKYLRYFSVFIFCIIIFFCALQLNFLWLFGYSPSYKDIKLPTQSVGSELYTSDGKLIGRYYKENRTPVIFKQISPSVINALVATEDARFYKHMGIDFRSLLSSGISTATGDKRGASTITQQLAKNMYRTRYNKSQGFIKHIPVIRTIVSKLKEWMTAVKLEANYSKNEIITMYLNTVSFGNNAYGIKTAARVYFDKQTDSLSVPESALLVGMLKGTTTYNPVRYPERALERRNVSLSQMNKYGYITATELTQYKNTPVKLKEGREEEGSDGDSYLRAAVAKYLESWCNKNGYDLYEDGLKIYTTIDSKLQKYAEEAVAEQMKVVQRRFYSVWGNEDPWEDSEKKKVDYPGRAMKNLPVYAMLEKKFAKQPDSVAAYFNKKKKMKIFTYKGDRDTLFSTMDSIRYYGKIMNTGMMTLDPFNGKIKVWVGGLDHKFFKYDHVNQSKRQAGSTFKPFAYLAALESGMSPCDTFIDKPVKIKYEEKGKTEYWEPRNANWQNTYRETSLRAAMGRSVNTITAQVTEKVGWENVVKWAHECGIDSHLESVPSVSLGPNDVSVFEMVRAYGTFLNKGVRTDPILVEKIADQDGNVLEDFVAKTKKILSEEIAWLMLYMFKGGMEEPGGTSRALWEWDLWKENNQIGGKTGTSSDYVDAWYMGITKDLVTGVWVGCDERSAHFKNGETGEGSRTALPIFAKFMEKVYHDKSTGYTYGPFPKATVPITTKYNCPTPVYSVDTTKTDSVATDSLHVAAPADGNAPVEKQDELKSETQKTPEPAIKQLVPVVPLTRKEERELRRKKRQEEKEKKKEEEKKKEDEKKKNEGKTN</sequence>
<evidence type="ECO:0000256" key="10">
    <source>
        <dbReference type="ARBA" id="ARBA00022801"/>
    </source>
</evidence>
<dbReference type="InterPro" id="IPR001264">
    <property type="entry name" value="Glyco_trans_51"/>
</dbReference>
<keyword evidence="12" id="KW-0573">Peptidoglycan synthesis</keyword>
<dbReference type="SUPFAM" id="SSF56601">
    <property type="entry name" value="beta-lactamase/transpeptidase-like"/>
    <property type="match status" value="1"/>
</dbReference>
<feature type="domain" description="Glycosyl transferase family 51" evidence="21">
    <location>
        <begin position="60"/>
        <end position="245"/>
    </location>
</feature>
<evidence type="ECO:0000256" key="18">
    <source>
        <dbReference type="SAM" id="MobiDB-lite"/>
    </source>
</evidence>
<keyword evidence="10" id="KW-0378">Hydrolase</keyword>
<evidence type="ECO:0000256" key="2">
    <source>
        <dbReference type="ARBA" id="ARBA00004752"/>
    </source>
</evidence>
<keyword evidence="7" id="KW-0645">Protease</keyword>
<dbReference type="STRING" id="1503925.TH53_18655"/>
<dbReference type="Gene3D" id="3.40.710.10">
    <property type="entry name" value="DD-peptidase/beta-lactamase superfamily"/>
    <property type="match status" value="2"/>
</dbReference>
<keyword evidence="11" id="KW-0133">Cell shape</keyword>
<dbReference type="SUPFAM" id="SSF53955">
    <property type="entry name" value="Lysozyme-like"/>
    <property type="match status" value="1"/>
</dbReference>
<gene>
    <name evidence="22" type="ORF">TH53_18655</name>
</gene>
<evidence type="ECO:0000256" key="7">
    <source>
        <dbReference type="ARBA" id="ARBA00022670"/>
    </source>
</evidence>
<dbReference type="GO" id="GO:0008658">
    <property type="term" value="F:penicillin binding"/>
    <property type="evidence" value="ECO:0007669"/>
    <property type="project" value="InterPro"/>
</dbReference>
<dbReference type="GO" id="GO:0008360">
    <property type="term" value="P:regulation of cell shape"/>
    <property type="evidence" value="ECO:0007669"/>
    <property type="project" value="UniProtKB-KW"/>
</dbReference>
<evidence type="ECO:0000256" key="15">
    <source>
        <dbReference type="ARBA" id="ARBA00023316"/>
    </source>
</evidence>
<keyword evidence="14" id="KW-0511">Multifunctional enzyme</keyword>
<evidence type="ECO:0000256" key="19">
    <source>
        <dbReference type="SAM" id="Phobius"/>
    </source>
</evidence>
<evidence type="ECO:0000256" key="9">
    <source>
        <dbReference type="ARBA" id="ARBA00022679"/>
    </source>
</evidence>
<comment type="similarity">
    <text evidence="3">In the C-terminal section; belongs to the transpeptidase family.</text>
</comment>
<dbReference type="InterPro" id="IPR036950">
    <property type="entry name" value="PBP_transglycosylase"/>
</dbReference>
<evidence type="ECO:0000256" key="11">
    <source>
        <dbReference type="ARBA" id="ARBA00022960"/>
    </source>
</evidence>
<evidence type="ECO:0000256" key="1">
    <source>
        <dbReference type="ARBA" id="ARBA00004236"/>
    </source>
</evidence>
<dbReference type="Pfam" id="PF00912">
    <property type="entry name" value="Transgly"/>
    <property type="match status" value="1"/>
</dbReference>
<evidence type="ECO:0000256" key="13">
    <source>
        <dbReference type="ARBA" id="ARBA00023136"/>
    </source>
</evidence>
<dbReference type="Pfam" id="PF00905">
    <property type="entry name" value="Transpeptidase"/>
    <property type="match status" value="1"/>
</dbReference>
<dbReference type="InterPro" id="IPR012338">
    <property type="entry name" value="Beta-lactam/transpept-like"/>
</dbReference>
<dbReference type="PANTHER" id="PTHR32282">
    <property type="entry name" value="BINDING PROTEIN TRANSPEPTIDASE, PUTATIVE-RELATED"/>
    <property type="match status" value="1"/>
</dbReference>
<feature type="compositionally biased region" description="Basic and acidic residues" evidence="18">
    <location>
        <begin position="763"/>
        <end position="774"/>
    </location>
</feature>
<dbReference type="InterPro" id="IPR023346">
    <property type="entry name" value="Lysozyme-like_dom_sf"/>
</dbReference>
<evidence type="ECO:0000259" key="21">
    <source>
        <dbReference type="Pfam" id="PF00912"/>
    </source>
</evidence>
<keyword evidence="19" id="KW-1133">Transmembrane helix</keyword>
<feature type="domain" description="Penicillin-binding protein transpeptidase" evidence="20">
    <location>
        <begin position="422"/>
        <end position="665"/>
    </location>
</feature>
<keyword evidence="15" id="KW-0961">Cell wall biogenesis/degradation</keyword>
<dbReference type="GO" id="GO:0030288">
    <property type="term" value="C:outer membrane-bounded periplasmic space"/>
    <property type="evidence" value="ECO:0007669"/>
    <property type="project" value="TreeGrafter"/>
</dbReference>
<dbReference type="InterPro" id="IPR050396">
    <property type="entry name" value="Glycosyltr_51/Transpeptidase"/>
</dbReference>
<evidence type="ECO:0000256" key="14">
    <source>
        <dbReference type="ARBA" id="ARBA00023268"/>
    </source>
</evidence>
<accession>A0A0D0GI26</accession>
<dbReference type="GO" id="GO:0008955">
    <property type="term" value="F:peptidoglycan glycosyltransferase activity"/>
    <property type="evidence" value="ECO:0007669"/>
    <property type="project" value="UniProtKB-EC"/>
</dbReference>
<protein>
    <submittedName>
        <fullName evidence="22">Transglycosylase</fullName>
    </submittedName>
</protein>
<comment type="subcellular location">
    <subcellularLocation>
        <location evidence="1">Cell membrane</location>
    </subcellularLocation>
</comment>
<evidence type="ECO:0000256" key="3">
    <source>
        <dbReference type="ARBA" id="ARBA00007090"/>
    </source>
</evidence>
<dbReference type="OrthoDB" id="9766909at2"/>
<dbReference type="PANTHER" id="PTHR32282:SF11">
    <property type="entry name" value="PENICILLIN-BINDING PROTEIN 1B"/>
    <property type="match status" value="1"/>
</dbReference>
<comment type="pathway">
    <text evidence="2">Cell wall biogenesis; peptidoglycan biosynthesis.</text>
</comment>
<evidence type="ECO:0000256" key="5">
    <source>
        <dbReference type="ARBA" id="ARBA00022475"/>
    </source>
</evidence>
<feature type="transmembrane region" description="Helical" evidence="19">
    <location>
        <begin position="12"/>
        <end position="35"/>
    </location>
</feature>
<evidence type="ECO:0000256" key="6">
    <source>
        <dbReference type="ARBA" id="ARBA00022645"/>
    </source>
</evidence>
<dbReference type="RefSeq" id="WP_041884227.1">
    <property type="nucleotide sequence ID" value="NZ_CP157278.1"/>
</dbReference>
<evidence type="ECO:0000256" key="4">
    <source>
        <dbReference type="ARBA" id="ARBA00007739"/>
    </source>
</evidence>
<evidence type="ECO:0000313" key="23">
    <source>
        <dbReference type="Proteomes" id="UP000032049"/>
    </source>
</evidence>
<dbReference type="Gene3D" id="1.10.3810.10">
    <property type="entry name" value="Biosynthetic peptidoglycan transglycosylase-like"/>
    <property type="match status" value="1"/>
</dbReference>
<dbReference type="GO" id="GO:0009252">
    <property type="term" value="P:peptidoglycan biosynthetic process"/>
    <property type="evidence" value="ECO:0007669"/>
    <property type="project" value="UniProtKB-KW"/>
</dbReference>
<evidence type="ECO:0000313" key="22">
    <source>
        <dbReference type="EMBL" id="KIO75775.1"/>
    </source>
</evidence>
<evidence type="ECO:0000256" key="17">
    <source>
        <dbReference type="ARBA" id="ARBA00049902"/>
    </source>
</evidence>